<dbReference type="AlphaFoldDB" id="A0A1B4V2L4"/>
<dbReference type="PROSITE" id="PS01149">
    <property type="entry name" value="PSI_RSU"/>
    <property type="match status" value="1"/>
</dbReference>
<dbReference type="SUPFAM" id="SSF55120">
    <property type="entry name" value="Pseudouridine synthase"/>
    <property type="match status" value="1"/>
</dbReference>
<name>A0A1B4V2L4_9GAMM</name>
<dbReference type="InterPro" id="IPR036986">
    <property type="entry name" value="S4_RNA-bd_sf"/>
</dbReference>
<dbReference type="InterPro" id="IPR050343">
    <property type="entry name" value="RsuA_PseudoU_synthase"/>
</dbReference>
<accession>A0A1B4V2L4</accession>
<dbReference type="PROSITE" id="PS50889">
    <property type="entry name" value="S4"/>
    <property type="match status" value="1"/>
</dbReference>
<dbReference type="InterPro" id="IPR042092">
    <property type="entry name" value="PsdUridine_s_RsuA/RluB/E/F_cat"/>
</dbReference>
<evidence type="ECO:0000256" key="3">
    <source>
        <dbReference type="ARBA" id="ARBA00023235"/>
    </source>
</evidence>
<evidence type="ECO:0000256" key="5">
    <source>
        <dbReference type="ARBA" id="ARBA00037383"/>
    </source>
</evidence>
<dbReference type="InterPro" id="IPR018496">
    <property type="entry name" value="PsdUridine_synth_RsuA/RluB_CS"/>
</dbReference>
<dbReference type="NCBIfam" id="NF007976">
    <property type="entry name" value="PRK10700.1"/>
    <property type="match status" value="1"/>
</dbReference>
<keyword evidence="2 6" id="KW-0694">RNA-binding</keyword>
<dbReference type="PANTHER" id="PTHR47683:SF3">
    <property type="entry name" value="RIBOSOMAL LARGE SUBUNIT PSEUDOURIDINE SYNTHASE B"/>
    <property type="match status" value="1"/>
</dbReference>
<proteinExistence type="inferred from homology"/>
<dbReference type="FunFam" id="3.30.70.1560:FF:000001">
    <property type="entry name" value="Pseudouridine synthase"/>
    <property type="match status" value="1"/>
</dbReference>
<evidence type="ECO:0000259" key="9">
    <source>
        <dbReference type="SMART" id="SM00363"/>
    </source>
</evidence>
<evidence type="ECO:0000256" key="1">
    <source>
        <dbReference type="ARBA" id="ARBA00008348"/>
    </source>
</evidence>
<dbReference type="EC" id="5.4.99.-" evidence="7"/>
<comment type="similarity">
    <text evidence="1 7">Belongs to the pseudouridine synthase RsuA family.</text>
</comment>
<evidence type="ECO:0000313" key="11">
    <source>
        <dbReference type="Proteomes" id="UP000218899"/>
    </source>
</evidence>
<dbReference type="Pfam" id="PF01479">
    <property type="entry name" value="S4"/>
    <property type="match status" value="1"/>
</dbReference>
<comment type="catalytic activity">
    <reaction evidence="4">
        <text>uridine(2605) in 23S rRNA = pseudouridine(2605) in 23S rRNA</text>
        <dbReference type="Rhea" id="RHEA:42520"/>
        <dbReference type="Rhea" id="RHEA-COMP:10095"/>
        <dbReference type="Rhea" id="RHEA-COMP:10096"/>
        <dbReference type="ChEBI" id="CHEBI:65314"/>
        <dbReference type="ChEBI" id="CHEBI:65315"/>
        <dbReference type="EC" id="5.4.99.22"/>
    </reaction>
</comment>
<dbReference type="InterPro" id="IPR006145">
    <property type="entry name" value="PsdUridine_synth_RsuA/RluA"/>
</dbReference>
<dbReference type="GO" id="GO:0160139">
    <property type="term" value="F:23S rRNA pseudouridine(2605) synthase activity"/>
    <property type="evidence" value="ECO:0007669"/>
    <property type="project" value="UniProtKB-EC"/>
</dbReference>
<dbReference type="Proteomes" id="UP000218899">
    <property type="component" value="Chromosome"/>
</dbReference>
<feature type="region of interest" description="Disordered" evidence="8">
    <location>
        <begin position="257"/>
        <end position="286"/>
    </location>
</feature>
<feature type="region of interest" description="Disordered" evidence="8">
    <location>
        <begin position="1"/>
        <end position="31"/>
    </location>
</feature>
<dbReference type="NCBIfam" id="TIGR00093">
    <property type="entry name" value="pseudouridine synthase"/>
    <property type="match status" value="1"/>
</dbReference>
<dbReference type="GO" id="GO:0003723">
    <property type="term" value="F:RNA binding"/>
    <property type="evidence" value="ECO:0007669"/>
    <property type="project" value="UniProtKB-KW"/>
</dbReference>
<comment type="function">
    <text evidence="5">Responsible for synthesis of pseudouridine from uracil-2605 in 23S ribosomal RNA.</text>
</comment>
<keyword evidence="11" id="KW-1185">Reference proteome</keyword>
<dbReference type="CDD" id="cd02556">
    <property type="entry name" value="PseudoU_synth_RluB"/>
    <property type="match status" value="1"/>
</dbReference>
<evidence type="ECO:0000256" key="2">
    <source>
        <dbReference type="ARBA" id="ARBA00022884"/>
    </source>
</evidence>
<dbReference type="Pfam" id="PF00849">
    <property type="entry name" value="PseudoU_synth_2"/>
    <property type="match status" value="1"/>
</dbReference>
<evidence type="ECO:0000256" key="6">
    <source>
        <dbReference type="PROSITE-ProRule" id="PRU00182"/>
    </source>
</evidence>
<evidence type="ECO:0000313" key="10">
    <source>
        <dbReference type="EMBL" id="BAU47769.1"/>
    </source>
</evidence>
<evidence type="ECO:0000256" key="7">
    <source>
        <dbReference type="RuleBase" id="RU003887"/>
    </source>
</evidence>
<dbReference type="InterPro" id="IPR020094">
    <property type="entry name" value="TruA/RsuA/RluB/E/F_N"/>
</dbReference>
<dbReference type="OrthoDB" id="9807213at2"/>
<evidence type="ECO:0000256" key="8">
    <source>
        <dbReference type="SAM" id="MobiDB-lite"/>
    </source>
</evidence>
<dbReference type="SUPFAM" id="SSF55174">
    <property type="entry name" value="Alpha-L RNA-binding motif"/>
    <property type="match status" value="1"/>
</dbReference>
<feature type="compositionally biased region" description="Low complexity" evidence="8">
    <location>
        <begin position="271"/>
        <end position="280"/>
    </location>
</feature>
<dbReference type="Gene3D" id="3.30.70.580">
    <property type="entry name" value="Pseudouridine synthase I, catalytic domain, N-terminal subdomain"/>
    <property type="match status" value="1"/>
</dbReference>
<dbReference type="InterPro" id="IPR002942">
    <property type="entry name" value="S4_RNA-bd"/>
</dbReference>
<gene>
    <name evidence="10" type="ORF">SVA_1194</name>
</gene>
<keyword evidence="3 7" id="KW-0413">Isomerase</keyword>
<feature type="domain" description="RNA-binding S4" evidence="9">
    <location>
        <begin position="20"/>
        <end position="78"/>
    </location>
</feature>
<dbReference type="InterPro" id="IPR000748">
    <property type="entry name" value="PsdUridine_synth_RsuA/RluB/E/F"/>
</dbReference>
<evidence type="ECO:0000256" key="4">
    <source>
        <dbReference type="ARBA" id="ARBA00036944"/>
    </source>
</evidence>
<organism evidence="10 11">
    <name type="scientific">Sulfurifustis variabilis</name>
    <dbReference type="NCBI Taxonomy" id="1675686"/>
    <lineage>
        <taxon>Bacteria</taxon>
        <taxon>Pseudomonadati</taxon>
        <taxon>Pseudomonadota</taxon>
        <taxon>Gammaproteobacteria</taxon>
        <taxon>Acidiferrobacterales</taxon>
        <taxon>Acidiferrobacteraceae</taxon>
        <taxon>Sulfurifustis</taxon>
    </lineage>
</organism>
<sequence length="286" mass="31703">MRRRERQGAKPAVPEGPAGEKLQKVLARAGAGSRREMERWIVEGRVTIDGRAAKLGDRVSPRQTIRIDGRSVPTYATTPKPRVLLYHKPEGQVTTRSDPEGRPTVFDNLPVLKHGRWIAIGRLDLNSSGLLLFTTDGALAHKLMHPSTMIEREYAVRVLGSVPPEGLKQLTEGVVLEDGEARFDSVLDAGGTGANHWYHVVIREGRHREVRRMWEAIGAKVSRLMRVRYGPVPLPRLLRPGRTHDLDADGMTALYAAAGLPPPVKPRKAGRGPARGAQRPRSPRRR</sequence>
<dbReference type="SMART" id="SM00363">
    <property type="entry name" value="S4"/>
    <property type="match status" value="1"/>
</dbReference>
<dbReference type="InterPro" id="IPR020103">
    <property type="entry name" value="PsdUridine_synth_cat_dom_sf"/>
</dbReference>
<dbReference type="PANTHER" id="PTHR47683">
    <property type="entry name" value="PSEUDOURIDINE SYNTHASE FAMILY PROTEIN-RELATED"/>
    <property type="match status" value="1"/>
</dbReference>
<dbReference type="CDD" id="cd00165">
    <property type="entry name" value="S4"/>
    <property type="match status" value="1"/>
</dbReference>
<dbReference type="Gene3D" id="3.30.70.1560">
    <property type="entry name" value="Alpha-L RNA-binding motif"/>
    <property type="match status" value="1"/>
</dbReference>
<reference evidence="10 11" key="1">
    <citation type="submission" date="2015-08" db="EMBL/GenBank/DDBJ databases">
        <title>Complete genome sequence of Sulfurifustis variabilis.</title>
        <authorList>
            <person name="Miura A."/>
            <person name="Kojima H."/>
            <person name="Fukui M."/>
        </authorList>
    </citation>
    <scope>NUCLEOTIDE SEQUENCE [LARGE SCALE GENOMIC DNA]</scope>
    <source>
        <strain evidence="11">skN76</strain>
    </source>
</reference>
<dbReference type="GO" id="GO:0000455">
    <property type="term" value="P:enzyme-directed rRNA pseudouridine synthesis"/>
    <property type="evidence" value="ECO:0007669"/>
    <property type="project" value="UniProtKB-ARBA"/>
</dbReference>
<dbReference type="FunFam" id="3.10.290.10:FF:000003">
    <property type="entry name" value="Pseudouridine synthase"/>
    <property type="match status" value="1"/>
</dbReference>
<dbReference type="EMBL" id="AP014936">
    <property type="protein sequence ID" value="BAU47769.1"/>
    <property type="molecule type" value="Genomic_DNA"/>
</dbReference>
<dbReference type="GO" id="GO:0005829">
    <property type="term" value="C:cytosol"/>
    <property type="evidence" value="ECO:0007669"/>
    <property type="project" value="UniProtKB-ARBA"/>
</dbReference>
<dbReference type="KEGG" id="sva:SVA_1194"/>
<dbReference type="RefSeq" id="WP_096460132.1">
    <property type="nucleotide sequence ID" value="NZ_AP014936.1"/>
</dbReference>
<dbReference type="Gene3D" id="3.10.290.10">
    <property type="entry name" value="RNA-binding S4 domain"/>
    <property type="match status" value="1"/>
</dbReference>
<protein>
    <recommendedName>
        <fullName evidence="7">Pseudouridine synthase</fullName>
        <ecNumber evidence="7">5.4.99.-</ecNumber>
    </recommendedName>
</protein>